<dbReference type="AlphaFoldDB" id="A0AAV5SW07"/>
<proteinExistence type="predicted"/>
<feature type="non-terminal residue" evidence="2">
    <location>
        <position position="1"/>
    </location>
</feature>
<comment type="caution">
    <text evidence="2">The sequence shown here is derived from an EMBL/GenBank/DDBJ whole genome shotgun (WGS) entry which is preliminary data.</text>
</comment>
<feature type="non-terminal residue" evidence="2">
    <location>
        <position position="118"/>
    </location>
</feature>
<name>A0AAV5SW07_9BILA</name>
<feature type="region of interest" description="Disordered" evidence="1">
    <location>
        <begin position="99"/>
        <end position="118"/>
    </location>
</feature>
<organism evidence="2 3">
    <name type="scientific">Pristionchus entomophagus</name>
    <dbReference type="NCBI Taxonomy" id="358040"/>
    <lineage>
        <taxon>Eukaryota</taxon>
        <taxon>Metazoa</taxon>
        <taxon>Ecdysozoa</taxon>
        <taxon>Nematoda</taxon>
        <taxon>Chromadorea</taxon>
        <taxon>Rhabditida</taxon>
        <taxon>Rhabditina</taxon>
        <taxon>Diplogasteromorpha</taxon>
        <taxon>Diplogasteroidea</taxon>
        <taxon>Neodiplogasteridae</taxon>
        <taxon>Pristionchus</taxon>
    </lineage>
</organism>
<sequence>AGCTLSNGTIVPFHKYWQVGTEMHRCVYTMKDKITASVALYGCAYNSRAILYKKIVEDGSELKKCAKVGEVYTMRDLTAEEREAYMKWKKVGGHKTVIGGEGGFGSGSELTAGQSDET</sequence>
<evidence type="ECO:0000256" key="1">
    <source>
        <dbReference type="SAM" id="MobiDB-lite"/>
    </source>
</evidence>
<dbReference type="Proteomes" id="UP001432027">
    <property type="component" value="Unassembled WGS sequence"/>
</dbReference>
<evidence type="ECO:0000313" key="2">
    <source>
        <dbReference type="EMBL" id="GMS86890.1"/>
    </source>
</evidence>
<keyword evidence="3" id="KW-1185">Reference proteome</keyword>
<reference evidence="2" key="1">
    <citation type="submission" date="2023-10" db="EMBL/GenBank/DDBJ databases">
        <title>Genome assembly of Pristionchus species.</title>
        <authorList>
            <person name="Yoshida K."/>
            <person name="Sommer R.J."/>
        </authorList>
    </citation>
    <scope>NUCLEOTIDE SEQUENCE</scope>
    <source>
        <strain evidence="2">RS0144</strain>
    </source>
</reference>
<gene>
    <name evidence="2" type="ORF">PENTCL1PPCAC_9065</name>
</gene>
<dbReference type="EMBL" id="BTSX01000002">
    <property type="protein sequence ID" value="GMS86890.1"/>
    <property type="molecule type" value="Genomic_DNA"/>
</dbReference>
<protein>
    <submittedName>
        <fullName evidence="2">Uncharacterized protein</fullName>
    </submittedName>
</protein>
<evidence type="ECO:0000313" key="3">
    <source>
        <dbReference type="Proteomes" id="UP001432027"/>
    </source>
</evidence>
<accession>A0AAV5SW07</accession>